<organism evidence="1 2">
    <name type="scientific">Rangifer tarandus platyrhynchus</name>
    <name type="common">Svalbard reindeer</name>
    <dbReference type="NCBI Taxonomy" id="3082113"/>
    <lineage>
        <taxon>Eukaryota</taxon>
        <taxon>Metazoa</taxon>
        <taxon>Chordata</taxon>
        <taxon>Craniata</taxon>
        <taxon>Vertebrata</taxon>
        <taxon>Euteleostomi</taxon>
        <taxon>Mammalia</taxon>
        <taxon>Eutheria</taxon>
        <taxon>Laurasiatheria</taxon>
        <taxon>Artiodactyla</taxon>
        <taxon>Ruminantia</taxon>
        <taxon>Pecora</taxon>
        <taxon>Cervidae</taxon>
        <taxon>Odocoileinae</taxon>
        <taxon>Rangifer</taxon>
    </lineage>
</organism>
<gene>
    <name evidence="1" type="ORF">MRATA1EN1_LOCUS32635</name>
</gene>
<dbReference type="PANTHER" id="PTHR14038">
    <property type="entry name" value="BAT2 HLA-B-ASSOCIATED TRANSCRIPT 2"/>
    <property type="match status" value="1"/>
</dbReference>
<evidence type="ECO:0000313" key="1">
    <source>
        <dbReference type="EMBL" id="CAI9151017.1"/>
    </source>
</evidence>
<comment type="caution">
    <text evidence="1">The sequence shown here is derived from an EMBL/GenBank/DDBJ whole genome shotgun (WGS) entry which is preliminary data.</text>
</comment>
<evidence type="ECO:0000313" key="2">
    <source>
        <dbReference type="Proteomes" id="UP001176941"/>
    </source>
</evidence>
<accession>A0ABN8XRP6</accession>
<proteinExistence type="predicted"/>
<reference evidence="1" key="1">
    <citation type="submission" date="2023-04" db="EMBL/GenBank/DDBJ databases">
        <authorList>
            <consortium name="ELIXIR-Norway"/>
        </authorList>
    </citation>
    <scope>NUCLEOTIDE SEQUENCE [LARGE SCALE GENOMIC DNA]</scope>
</reference>
<protein>
    <submittedName>
        <fullName evidence="1">Uncharacterized protein</fullName>
    </submittedName>
</protein>
<dbReference type="Proteomes" id="UP001176941">
    <property type="component" value="Unassembled WGS sequence"/>
</dbReference>
<keyword evidence="2" id="KW-1185">Reference proteome</keyword>
<sequence>MGTKFWQQSVEDKEDKTPTWQKFTQAEMAEAVERDRKRREERLDACAAKLKQLDQKCKQAYGTGCLSQDQSCVPPLLERKMTAIDPAPMWSPEGYMALQSKGYSLTHLKSSDNLAMDVHVSDSWTKVATAFTSTEPGSAEAGLTSSIPILQRDHHIQRAISLSHMSFPTADFTLKAAAAQQIPISLLTSLQAQAQLGLRGGLHVSQSQEIFSSLQLFRSWGTWGPFTSGTSSSSFHHGSSSVRATLAFWGPVMTLTFSPA</sequence>
<dbReference type="EMBL" id="CATKSN020001319">
    <property type="protein sequence ID" value="CAI9151017.1"/>
    <property type="molecule type" value="Genomic_DNA"/>
</dbReference>
<name>A0ABN8XRP6_RANTA</name>
<dbReference type="InterPro" id="IPR033184">
    <property type="entry name" value="PRRC2"/>
</dbReference>
<dbReference type="PANTHER" id="PTHR14038:SF4">
    <property type="entry name" value="PROTEIN PRRC2B"/>
    <property type="match status" value="1"/>
</dbReference>